<evidence type="ECO:0000256" key="6">
    <source>
        <dbReference type="ARBA" id="ARBA00023136"/>
    </source>
</evidence>
<feature type="domain" description="Mechanosensitive ion channel MscS C-terminal" evidence="9">
    <location>
        <begin position="235"/>
        <end position="318"/>
    </location>
</feature>
<feature type="transmembrane region" description="Helical" evidence="7">
    <location>
        <begin position="45"/>
        <end position="66"/>
    </location>
</feature>
<dbReference type="Gene3D" id="3.30.70.100">
    <property type="match status" value="1"/>
</dbReference>
<comment type="caution">
    <text evidence="11">The sequence shown here is derived from an EMBL/GenBank/DDBJ whole genome shotgun (WGS) entry which is preliminary data.</text>
</comment>
<keyword evidence="4 7" id="KW-0812">Transmembrane</keyword>
<dbReference type="InterPro" id="IPR045276">
    <property type="entry name" value="YbiO_bact"/>
</dbReference>
<dbReference type="Gene3D" id="1.10.287.1260">
    <property type="match status" value="1"/>
</dbReference>
<protein>
    <submittedName>
        <fullName evidence="11">Mechanosensitive ion channel family protein</fullName>
    </submittedName>
</protein>
<evidence type="ECO:0000256" key="7">
    <source>
        <dbReference type="SAM" id="Phobius"/>
    </source>
</evidence>
<feature type="domain" description="Mechanosensitive ion channel transmembrane helices 2/3" evidence="10">
    <location>
        <begin position="121"/>
        <end position="161"/>
    </location>
</feature>
<dbReference type="PANTHER" id="PTHR30460">
    <property type="entry name" value="MODERATE CONDUCTANCE MECHANOSENSITIVE CHANNEL YBIO"/>
    <property type="match status" value="1"/>
</dbReference>
<evidence type="ECO:0000259" key="9">
    <source>
        <dbReference type="Pfam" id="PF21082"/>
    </source>
</evidence>
<dbReference type="InterPro" id="IPR011014">
    <property type="entry name" value="MscS_channel_TM-2"/>
</dbReference>
<dbReference type="EMBL" id="JAPCID010000083">
    <property type="protein sequence ID" value="MDA0142337.1"/>
    <property type="molecule type" value="Genomic_DNA"/>
</dbReference>
<dbReference type="RefSeq" id="WP_202953575.1">
    <property type="nucleotide sequence ID" value="NZ_JAPCID010000083.1"/>
</dbReference>
<dbReference type="InterPro" id="IPR011066">
    <property type="entry name" value="MscS_channel_C_sf"/>
</dbReference>
<dbReference type="Gene3D" id="2.30.30.60">
    <property type="match status" value="1"/>
</dbReference>
<dbReference type="SUPFAM" id="SSF50182">
    <property type="entry name" value="Sm-like ribonucleoproteins"/>
    <property type="match status" value="1"/>
</dbReference>
<name>A0ABT4RV38_9ACTN</name>
<feature type="transmembrane region" description="Helical" evidence="7">
    <location>
        <begin position="142"/>
        <end position="164"/>
    </location>
</feature>
<keyword evidence="5 7" id="KW-1133">Transmembrane helix</keyword>
<evidence type="ECO:0000256" key="5">
    <source>
        <dbReference type="ARBA" id="ARBA00022989"/>
    </source>
</evidence>
<dbReference type="InterPro" id="IPR049142">
    <property type="entry name" value="MS_channel_1st"/>
</dbReference>
<keyword evidence="3" id="KW-1003">Cell membrane</keyword>
<gene>
    <name evidence="11" type="ORF">OJ962_32940</name>
</gene>
<sequence>MLETTFAAVSAEQVRLTCGEEPGWFCRNVLEWTENRTLADVADFIIGKPLTILAILVIAWLVNRLARRGVKSMLRTLSSGAIQERVGAMRAAAPAALLQTQEHSLRSEQRIDALTSVLRSLITFVIYTVAIFMILGELGINLGPLIAGAGILGVALGFGAQSLVKDFLSGVFILVEDQFGVGDIVDLDNQTSGVVDAVSLRTTRLRSVDGTLWHVPNGEIRRVGNQSQHWSRALIDIEVAYDTDIDHAEAVIAKVADEIAREDADVIEQPEVWGVERLGANGVVIRLVVKTRPSEQFRVSRELRRRIKAVFEQEGIEIPFPQQTVWHREAPSRA</sequence>
<evidence type="ECO:0000256" key="2">
    <source>
        <dbReference type="ARBA" id="ARBA00008017"/>
    </source>
</evidence>
<dbReference type="InterPro" id="IPR006685">
    <property type="entry name" value="MscS_channel_2nd"/>
</dbReference>
<evidence type="ECO:0000259" key="8">
    <source>
        <dbReference type="Pfam" id="PF00924"/>
    </source>
</evidence>
<keyword evidence="12" id="KW-1185">Reference proteome</keyword>
<organism evidence="11 12">
    <name type="scientific">Solirubrobacter deserti</name>
    <dbReference type="NCBI Taxonomy" id="2282478"/>
    <lineage>
        <taxon>Bacteria</taxon>
        <taxon>Bacillati</taxon>
        <taxon>Actinomycetota</taxon>
        <taxon>Thermoleophilia</taxon>
        <taxon>Solirubrobacterales</taxon>
        <taxon>Solirubrobacteraceae</taxon>
        <taxon>Solirubrobacter</taxon>
    </lineage>
</organism>
<evidence type="ECO:0000256" key="4">
    <source>
        <dbReference type="ARBA" id="ARBA00022692"/>
    </source>
</evidence>
<dbReference type="InterPro" id="IPR023408">
    <property type="entry name" value="MscS_beta-dom_sf"/>
</dbReference>
<accession>A0ABT4RV38</accession>
<dbReference type="InterPro" id="IPR010920">
    <property type="entry name" value="LSM_dom_sf"/>
</dbReference>
<evidence type="ECO:0000256" key="3">
    <source>
        <dbReference type="ARBA" id="ARBA00022475"/>
    </source>
</evidence>
<dbReference type="InterPro" id="IPR049278">
    <property type="entry name" value="MS_channel_C"/>
</dbReference>
<proteinExistence type="inferred from homology"/>
<evidence type="ECO:0000259" key="10">
    <source>
        <dbReference type="Pfam" id="PF21088"/>
    </source>
</evidence>
<keyword evidence="6 7" id="KW-0472">Membrane</keyword>
<comment type="subcellular location">
    <subcellularLocation>
        <location evidence="1">Cell membrane</location>
        <topology evidence="1">Multi-pass membrane protein</topology>
    </subcellularLocation>
</comment>
<evidence type="ECO:0000313" key="11">
    <source>
        <dbReference type="EMBL" id="MDA0142337.1"/>
    </source>
</evidence>
<dbReference type="PANTHER" id="PTHR30460:SF0">
    <property type="entry name" value="MODERATE CONDUCTANCE MECHANOSENSITIVE CHANNEL YBIO"/>
    <property type="match status" value="1"/>
</dbReference>
<evidence type="ECO:0000256" key="1">
    <source>
        <dbReference type="ARBA" id="ARBA00004651"/>
    </source>
</evidence>
<dbReference type="Pfam" id="PF00924">
    <property type="entry name" value="MS_channel_2nd"/>
    <property type="match status" value="1"/>
</dbReference>
<dbReference type="SUPFAM" id="SSF82689">
    <property type="entry name" value="Mechanosensitive channel protein MscS (YggB), C-terminal domain"/>
    <property type="match status" value="1"/>
</dbReference>
<dbReference type="Pfam" id="PF21088">
    <property type="entry name" value="MS_channel_1st"/>
    <property type="match status" value="1"/>
</dbReference>
<dbReference type="Proteomes" id="UP001147700">
    <property type="component" value="Unassembled WGS sequence"/>
</dbReference>
<feature type="transmembrane region" description="Helical" evidence="7">
    <location>
        <begin position="116"/>
        <end position="136"/>
    </location>
</feature>
<feature type="domain" description="Mechanosensitive ion channel MscS" evidence="8">
    <location>
        <begin position="163"/>
        <end position="225"/>
    </location>
</feature>
<evidence type="ECO:0000313" key="12">
    <source>
        <dbReference type="Proteomes" id="UP001147700"/>
    </source>
</evidence>
<reference evidence="11" key="1">
    <citation type="submission" date="2022-10" db="EMBL/GenBank/DDBJ databases">
        <title>The WGS of Solirubrobacter sp. CPCC 204708.</title>
        <authorList>
            <person name="Jiang Z."/>
        </authorList>
    </citation>
    <scope>NUCLEOTIDE SEQUENCE</scope>
    <source>
        <strain evidence="11">CPCC 204708</strain>
    </source>
</reference>
<comment type="similarity">
    <text evidence="2">Belongs to the MscS (TC 1.A.23) family.</text>
</comment>
<dbReference type="SUPFAM" id="SSF82861">
    <property type="entry name" value="Mechanosensitive channel protein MscS (YggB), transmembrane region"/>
    <property type="match status" value="1"/>
</dbReference>
<dbReference type="Pfam" id="PF21082">
    <property type="entry name" value="MS_channel_3rd"/>
    <property type="match status" value="1"/>
</dbReference>